<comment type="function">
    <text evidence="3">Binds specifically to cytosolic chaperonin (c-CPN) and transfers target proteins to it. Binds to nascent polypeptide chain and promotes folding in an environment in which there are many competing pathways for nonnative proteins.</text>
</comment>
<evidence type="ECO:0000256" key="2">
    <source>
        <dbReference type="ARBA" id="ARBA00023186"/>
    </source>
</evidence>
<dbReference type="OMA" id="KFGRAIN"/>
<dbReference type="Gene3D" id="1.10.287.370">
    <property type="match status" value="1"/>
</dbReference>
<dbReference type="FunCoup" id="I7LTJ4">
    <property type="interactions" value="371"/>
</dbReference>
<dbReference type="OrthoDB" id="10250441at2759"/>
<dbReference type="InParanoid" id="I7LTJ4"/>
<dbReference type="HOGENOM" id="CLU_130032_0_0_1"/>
<evidence type="ECO:0000256" key="4">
    <source>
        <dbReference type="SAM" id="Coils"/>
    </source>
</evidence>
<protein>
    <recommendedName>
        <fullName evidence="3">Prefoldin subunit 4</fullName>
    </recommendedName>
</protein>
<evidence type="ECO:0000256" key="3">
    <source>
        <dbReference type="PIRNR" id="PIRNR016477"/>
    </source>
</evidence>
<proteinExistence type="inferred from homology"/>
<dbReference type="EMBL" id="GG662622">
    <property type="protein sequence ID" value="EAR85359.3"/>
    <property type="molecule type" value="Genomic_DNA"/>
</dbReference>
<dbReference type="eggNOG" id="KOG1760">
    <property type="taxonomic scope" value="Eukaryota"/>
</dbReference>
<sequence length="127" mass="15080">MASKIQSDIEITKDDQNQINQFSRINMHWNEKNRTMQKKNEILNQLDDAATELELCDDEETVQVKYGDCFFHVKVEQAKQYVEEQQTQTKKETNEISKVMDEQEKKMKKLKAVLYTKFGNQINLEED</sequence>
<evidence type="ECO:0000313" key="5">
    <source>
        <dbReference type="EMBL" id="EAR85359.3"/>
    </source>
</evidence>
<accession>I7LTJ4</accession>
<comment type="similarity">
    <text evidence="1 3">Belongs to the prefoldin subunit beta family.</text>
</comment>
<name>I7LTJ4_TETTS</name>
<dbReference type="SUPFAM" id="SSF46579">
    <property type="entry name" value="Prefoldin"/>
    <property type="match status" value="1"/>
</dbReference>
<evidence type="ECO:0000313" key="6">
    <source>
        <dbReference type="Proteomes" id="UP000009168"/>
    </source>
</evidence>
<dbReference type="PIRSF" id="PIRSF016477">
    <property type="entry name" value="Prefoldin_subunit_4"/>
    <property type="match status" value="1"/>
</dbReference>
<dbReference type="Proteomes" id="UP000009168">
    <property type="component" value="Unassembled WGS sequence"/>
</dbReference>
<keyword evidence="2 3" id="KW-0143">Chaperone</keyword>
<reference evidence="6" key="1">
    <citation type="journal article" date="2006" name="PLoS Biol.">
        <title>Macronuclear genome sequence of the ciliate Tetrahymena thermophila, a model eukaryote.</title>
        <authorList>
            <person name="Eisen J.A."/>
            <person name="Coyne R.S."/>
            <person name="Wu M."/>
            <person name="Wu D."/>
            <person name="Thiagarajan M."/>
            <person name="Wortman J.R."/>
            <person name="Badger J.H."/>
            <person name="Ren Q."/>
            <person name="Amedeo P."/>
            <person name="Jones K.M."/>
            <person name="Tallon L.J."/>
            <person name="Delcher A.L."/>
            <person name="Salzberg S.L."/>
            <person name="Silva J.C."/>
            <person name="Haas B.J."/>
            <person name="Majoros W.H."/>
            <person name="Farzad M."/>
            <person name="Carlton J.M."/>
            <person name="Smith R.K. Jr."/>
            <person name="Garg J."/>
            <person name="Pearlman R.E."/>
            <person name="Karrer K.M."/>
            <person name="Sun L."/>
            <person name="Manning G."/>
            <person name="Elde N.C."/>
            <person name="Turkewitz A.P."/>
            <person name="Asai D.J."/>
            <person name="Wilkes D.E."/>
            <person name="Wang Y."/>
            <person name="Cai H."/>
            <person name="Collins K."/>
            <person name="Stewart B.A."/>
            <person name="Lee S.R."/>
            <person name="Wilamowska K."/>
            <person name="Weinberg Z."/>
            <person name="Ruzzo W.L."/>
            <person name="Wloga D."/>
            <person name="Gaertig J."/>
            <person name="Frankel J."/>
            <person name="Tsao C.-C."/>
            <person name="Gorovsky M.A."/>
            <person name="Keeling P.J."/>
            <person name="Waller R.F."/>
            <person name="Patron N.J."/>
            <person name="Cherry J.M."/>
            <person name="Stover N.A."/>
            <person name="Krieger C.J."/>
            <person name="del Toro C."/>
            <person name="Ryder H.F."/>
            <person name="Williamson S.C."/>
            <person name="Barbeau R.A."/>
            <person name="Hamilton E.P."/>
            <person name="Orias E."/>
        </authorList>
    </citation>
    <scope>NUCLEOTIDE SEQUENCE [LARGE SCALE GENOMIC DNA]</scope>
    <source>
        <strain evidence="6">SB210</strain>
    </source>
</reference>
<dbReference type="InterPro" id="IPR002777">
    <property type="entry name" value="PFD_beta-like"/>
</dbReference>
<dbReference type="GO" id="GO:0016272">
    <property type="term" value="C:prefoldin complex"/>
    <property type="evidence" value="ECO:0007669"/>
    <property type="project" value="UniProtKB-UniRule"/>
</dbReference>
<dbReference type="InterPro" id="IPR016661">
    <property type="entry name" value="PFDN4"/>
</dbReference>
<evidence type="ECO:0000256" key="1">
    <source>
        <dbReference type="ARBA" id="ARBA00008045"/>
    </source>
</evidence>
<dbReference type="GeneID" id="7830055"/>
<dbReference type="Pfam" id="PF01920">
    <property type="entry name" value="Prefoldin_2"/>
    <property type="match status" value="1"/>
</dbReference>
<dbReference type="GO" id="GO:0006457">
    <property type="term" value="P:protein folding"/>
    <property type="evidence" value="ECO:0007669"/>
    <property type="project" value="UniProtKB-UniRule"/>
</dbReference>
<dbReference type="GO" id="GO:0005737">
    <property type="term" value="C:cytoplasm"/>
    <property type="evidence" value="ECO:0007669"/>
    <property type="project" value="TreeGrafter"/>
</dbReference>
<dbReference type="CDD" id="cd23165">
    <property type="entry name" value="Prefoldin_4"/>
    <property type="match status" value="1"/>
</dbReference>
<comment type="subunit">
    <text evidence="3">Heterohexamer of two PFD-alpha type and four PFD-beta type subunits.</text>
</comment>
<organism evidence="5 6">
    <name type="scientific">Tetrahymena thermophila (strain SB210)</name>
    <dbReference type="NCBI Taxonomy" id="312017"/>
    <lineage>
        <taxon>Eukaryota</taxon>
        <taxon>Sar</taxon>
        <taxon>Alveolata</taxon>
        <taxon>Ciliophora</taxon>
        <taxon>Intramacronucleata</taxon>
        <taxon>Oligohymenophorea</taxon>
        <taxon>Hymenostomatida</taxon>
        <taxon>Tetrahymenina</taxon>
        <taxon>Tetrahymenidae</taxon>
        <taxon>Tetrahymena</taxon>
    </lineage>
</organism>
<dbReference type="PANTHER" id="PTHR21100:SF9">
    <property type="entry name" value="PREFOLDIN SUBUNIT 4"/>
    <property type="match status" value="1"/>
</dbReference>
<dbReference type="STRING" id="312017.I7LTJ4"/>
<dbReference type="RefSeq" id="XP_001033022.3">
    <property type="nucleotide sequence ID" value="XM_001033022.4"/>
</dbReference>
<gene>
    <name evidence="5" type="ORF">TTHERM_00471350</name>
</gene>
<dbReference type="AlphaFoldDB" id="I7LTJ4"/>
<feature type="coiled-coil region" evidence="4">
    <location>
        <begin position="32"/>
        <end position="102"/>
    </location>
</feature>
<dbReference type="InterPro" id="IPR009053">
    <property type="entry name" value="Prefoldin"/>
</dbReference>
<dbReference type="GO" id="GO:0051082">
    <property type="term" value="F:unfolded protein binding"/>
    <property type="evidence" value="ECO:0007669"/>
    <property type="project" value="InterPro"/>
</dbReference>
<keyword evidence="6" id="KW-1185">Reference proteome</keyword>
<dbReference type="KEGG" id="tet:TTHERM_00471350"/>
<keyword evidence="4" id="KW-0175">Coiled coil</keyword>
<dbReference type="PANTHER" id="PTHR21100">
    <property type="entry name" value="PREFOLDIN SUBUNIT 4"/>
    <property type="match status" value="1"/>
</dbReference>